<gene>
    <name evidence="2" type="ORF">LPJ61_006726</name>
</gene>
<sequence length="70" mass="7772">MEPTSPSLLGHYRRREPLTSGRVGSLSEDETRKLRELWALLLAELDANRPLPVLVSSANTDADQDPNDVT</sequence>
<dbReference type="OrthoDB" id="10585878at2759"/>
<proteinExistence type="predicted"/>
<protein>
    <submittedName>
        <fullName evidence="2">Uncharacterized protein</fullName>
    </submittedName>
</protein>
<evidence type="ECO:0000313" key="2">
    <source>
        <dbReference type="EMBL" id="KAJ1718264.1"/>
    </source>
</evidence>
<organism evidence="2 3">
    <name type="scientific">Coemansia biformis</name>
    <dbReference type="NCBI Taxonomy" id="1286918"/>
    <lineage>
        <taxon>Eukaryota</taxon>
        <taxon>Fungi</taxon>
        <taxon>Fungi incertae sedis</taxon>
        <taxon>Zoopagomycota</taxon>
        <taxon>Kickxellomycotina</taxon>
        <taxon>Kickxellomycetes</taxon>
        <taxon>Kickxellales</taxon>
        <taxon>Kickxellaceae</taxon>
        <taxon>Coemansia</taxon>
    </lineage>
</organism>
<accession>A0A9W7XTI5</accession>
<dbReference type="AlphaFoldDB" id="A0A9W7XTI5"/>
<evidence type="ECO:0000256" key="1">
    <source>
        <dbReference type="SAM" id="MobiDB-lite"/>
    </source>
</evidence>
<keyword evidence="3" id="KW-1185">Reference proteome</keyword>
<reference evidence="2" key="1">
    <citation type="submission" date="2022-07" db="EMBL/GenBank/DDBJ databases">
        <title>Phylogenomic reconstructions and comparative analyses of Kickxellomycotina fungi.</title>
        <authorList>
            <person name="Reynolds N.K."/>
            <person name="Stajich J.E."/>
            <person name="Barry K."/>
            <person name="Grigoriev I.V."/>
            <person name="Crous P."/>
            <person name="Smith M.E."/>
        </authorList>
    </citation>
    <scope>NUCLEOTIDE SEQUENCE</scope>
    <source>
        <strain evidence="2">BCRC 34381</strain>
    </source>
</reference>
<feature type="non-terminal residue" evidence="2">
    <location>
        <position position="70"/>
    </location>
</feature>
<dbReference type="EMBL" id="JANBOI010003617">
    <property type="protein sequence ID" value="KAJ1718264.1"/>
    <property type="molecule type" value="Genomic_DNA"/>
</dbReference>
<name>A0A9W7XTI5_9FUNG</name>
<evidence type="ECO:0000313" key="3">
    <source>
        <dbReference type="Proteomes" id="UP001143981"/>
    </source>
</evidence>
<comment type="caution">
    <text evidence="2">The sequence shown here is derived from an EMBL/GenBank/DDBJ whole genome shotgun (WGS) entry which is preliminary data.</text>
</comment>
<dbReference type="Proteomes" id="UP001143981">
    <property type="component" value="Unassembled WGS sequence"/>
</dbReference>
<feature type="region of interest" description="Disordered" evidence="1">
    <location>
        <begin position="1"/>
        <end position="30"/>
    </location>
</feature>